<evidence type="ECO:0000259" key="2">
    <source>
        <dbReference type="Pfam" id="PF12274"/>
    </source>
</evidence>
<dbReference type="Pfam" id="PF20235">
    <property type="entry name" value="PIR2-like_helical"/>
    <property type="match status" value="2"/>
</dbReference>
<feature type="domain" description="DUF3615" evidence="2">
    <location>
        <begin position="412"/>
        <end position="494"/>
    </location>
</feature>
<dbReference type="PANTHER" id="PTHR33120">
    <property type="entry name" value="EXPRESSED PROTEIN-RELATED"/>
    <property type="match status" value="1"/>
</dbReference>
<evidence type="ECO:0000256" key="1">
    <source>
        <dbReference type="SAM" id="MobiDB-lite"/>
    </source>
</evidence>
<dbReference type="InterPro" id="IPR022059">
    <property type="entry name" value="DUF3615"/>
</dbReference>
<evidence type="ECO:0000259" key="3">
    <source>
        <dbReference type="Pfam" id="PF20235"/>
    </source>
</evidence>
<reference evidence="4" key="1">
    <citation type="submission" date="2020-07" db="EMBL/GenBank/DDBJ databases">
        <title>Genome sequence and genetic diversity analysis of an under-domesticated orphan crop, white fonio (Digitaria exilis).</title>
        <authorList>
            <person name="Bennetzen J.L."/>
            <person name="Chen S."/>
            <person name="Ma X."/>
            <person name="Wang X."/>
            <person name="Yssel A.E.J."/>
            <person name="Chaluvadi S.R."/>
            <person name="Johnson M."/>
            <person name="Gangashetty P."/>
            <person name="Hamidou F."/>
            <person name="Sanogo M.D."/>
            <person name="Zwaenepoel A."/>
            <person name="Wallace J."/>
            <person name="Van De Peer Y."/>
            <person name="Van Deynze A."/>
        </authorList>
    </citation>
    <scope>NUCLEOTIDE SEQUENCE</scope>
    <source>
        <tissue evidence="4">Leaves</tissue>
    </source>
</reference>
<evidence type="ECO:0000313" key="5">
    <source>
        <dbReference type="Proteomes" id="UP000636709"/>
    </source>
</evidence>
<proteinExistence type="predicted"/>
<dbReference type="AlphaFoldDB" id="A0A835G2Y3"/>
<keyword evidence="5" id="KW-1185">Reference proteome</keyword>
<organism evidence="4 5">
    <name type="scientific">Digitaria exilis</name>
    <dbReference type="NCBI Taxonomy" id="1010633"/>
    <lineage>
        <taxon>Eukaryota</taxon>
        <taxon>Viridiplantae</taxon>
        <taxon>Streptophyta</taxon>
        <taxon>Embryophyta</taxon>
        <taxon>Tracheophyta</taxon>
        <taxon>Spermatophyta</taxon>
        <taxon>Magnoliopsida</taxon>
        <taxon>Liliopsida</taxon>
        <taxon>Poales</taxon>
        <taxon>Poaceae</taxon>
        <taxon>PACMAD clade</taxon>
        <taxon>Panicoideae</taxon>
        <taxon>Panicodae</taxon>
        <taxon>Paniceae</taxon>
        <taxon>Anthephorinae</taxon>
        <taxon>Digitaria</taxon>
    </lineage>
</organism>
<dbReference type="InterPro" id="IPR046527">
    <property type="entry name" value="PIR2-like_helical"/>
</dbReference>
<feature type="domain" description="PIR2-like helical" evidence="3">
    <location>
        <begin position="12"/>
        <end position="155"/>
    </location>
</feature>
<dbReference type="OrthoDB" id="592160at2759"/>
<feature type="region of interest" description="Disordered" evidence="1">
    <location>
        <begin position="62"/>
        <end position="88"/>
    </location>
</feature>
<comment type="caution">
    <text evidence="4">The sequence shown here is derived from an EMBL/GenBank/DDBJ whole genome shotgun (WGS) entry which is preliminary data.</text>
</comment>
<dbReference type="PANTHER" id="PTHR33120:SF43">
    <property type="entry name" value="PIR2-LIKE HELICAL DOMAIN-CONTAINING PROTEIN"/>
    <property type="match status" value="1"/>
</dbReference>
<dbReference type="Proteomes" id="UP000636709">
    <property type="component" value="Unassembled WGS sequence"/>
</dbReference>
<evidence type="ECO:0000313" key="4">
    <source>
        <dbReference type="EMBL" id="KAF8783772.1"/>
    </source>
</evidence>
<dbReference type="Pfam" id="PF12274">
    <property type="entry name" value="DUF3615"/>
    <property type="match status" value="1"/>
</dbReference>
<sequence>MARNRRLILEFMYGYYDEALAALPLKRMPALVRRLLEAGVCFGFGDPVTNIIANTLSYIPDEDGEPTREGAVPDGASKRKRKSSRDPRARKETLLKIFTGDDVPSPPEARTIAEHSLEGLVTFLTSYFPYLPTWDALRYLCLSRADLLVAVHLIELDRCHRDEEKFCIHSHGVKTALKCAALSARLPNVDAFLTGSSALVSHVADDLPAENFRGHLSVKESVRAVLLDRIHAVYLNAISRIPMEDFRSRYHHGLLKAGYCYGPFDPFFNIIINTVWYDTVFPAPQALEIDMICTPILVRLESHNLELSQAVQMAGKDGYETSSWDATAYKAAADASSHPESEAYLHFVMESLPMVESDVMEWLTTQTLSSSKILQLSTLLSYSRLSSKSLEPTDELTKNFFSQQNFVRKKVEATLLNYEQTKEQYELCFICTVNERVGRKSFRDLKHPYSHVNFWASPKDKTCLTLFFAQISNHDEDKEHDQSFSWPVSISSSSACPIGMLEEEYIYFDPARDAKFIQAMNKTVRAANLNWGDEIRRFKQTEALQMETAF</sequence>
<feature type="domain" description="PIR2-like helical" evidence="3">
    <location>
        <begin position="228"/>
        <end position="306"/>
    </location>
</feature>
<gene>
    <name evidence="4" type="ORF">HU200_000208</name>
</gene>
<name>A0A835G2Y3_9POAL</name>
<protein>
    <submittedName>
        <fullName evidence="4">Uncharacterized protein</fullName>
    </submittedName>
</protein>
<accession>A0A835G2Y3</accession>
<dbReference type="EMBL" id="JACEFO010000036">
    <property type="protein sequence ID" value="KAF8783772.1"/>
    <property type="molecule type" value="Genomic_DNA"/>
</dbReference>